<dbReference type="PANTHER" id="PTHR12510">
    <property type="entry name" value="TROPONIN C-AKIN-1 PROTEIN"/>
    <property type="match status" value="1"/>
</dbReference>
<dbReference type="Gramene" id="CMC172CT">
    <property type="protein sequence ID" value="CMC172CT"/>
    <property type="gene ID" value="CMC172C"/>
</dbReference>
<gene>
    <name evidence="5" type="ORF">CYME_CMC172C</name>
</gene>
<dbReference type="GO" id="GO:0005829">
    <property type="term" value="C:cytosol"/>
    <property type="evidence" value="ECO:0007669"/>
    <property type="project" value="TreeGrafter"/>
</dbReference>
<name>M1V419_CYAM1</name>
<dbReference type="HOGENOM" id="CLU_543341_0_0_1"/>
<dbReference type="GO" id="GO:0061929">
    <property type="term" value="F:gamma-glutamylaminecyclotransferase activity"/>
    <property type="evidence" value="ECO:0007669"/>
    <property type="project" value="InterPro"/>
</dbReference>
<dbReference type="InterPro" id="IPR009288">
    <property type="entry name" value="AIG2-like_dom"/>
</dbReference>
<accession>M1V419</accession>
<protein>
    <recommendedName>
        <fullName evidence="4">Gamma-glutamylcyclotransferase AIG2-like domain-containing protein</fullName>
    </recommendedName>
</protein>
<sequence length="502" mass="55453">MSPGAFRASRQSDGEKVHGADWYRRFKQLGLNEEQDVLKPNSLEHSEERTPVSAVAATAAATAEETAPEPEAESVASALAVPCTAVVQSDKAARCPQPGAARENATSQGPGTPLTVEDVLDEERTEHRKELRQWYDVLFEGPYELKYPAPPTGPVRAPGRTHPDMARSNPHTRHLLADLDSDLGIGGSLRGTYYQASRQRRKQLYQGSSADSEENSVRGGHAGYGGRAQAAGAVGTSSPAYSEHSHAPSSRCSLAEENEEREGICISPTQGSVAGSFRASLYPIRSEPSLFRREHSDPHQTSPLWHELDSVEQVASATTAADSAAAMSSTTASPASLNMSNLQRWLAARSMGSHEPIKHRPHWVFVYGTLKRGYPNHPLLHHAIFEGCYVTIERYPLIIGGPHFTPFLLNRTGVGKHVRGEVYRVDDEELAMLDVLENVGENYHRERTLVRALADPNFILEVFVYLKCNYTEEMLHGEFLEEYTDTRYVPRFRRKVVTPNST</sequence>
<dbReference type="AlphaFoldDB" id="M1V419"/>
<dbReference type="Pfam" id="PF06094">
    <property type="entry name" value="GGACT"/>
    <property type="match status" value="1"/>
</dbReference>
<dbReference type="GeneID" id="16992514"/>
<feature type="region of interest" description="Disordered" evidence="3">
    <location>
        <begin position="1"/>
        <end position="20"/>
    </location>
</feature>
<dbReference type="RefSeq" id="XP_005535376.1">
    <property type="nucleotide sequence ID" value="XM_005535319.1"/>
</dbReference>
<feature type="active site" description="Proton acceptor" evidence="2">
    <location>
        <position position="437"/>
    </location>
</feature>
<feature type="domain" description="Gamma-glutamylcyclotransferase AIG2-like" evidence="4">
    <location>
        <begin position="364"/>
        <end position="469"/>
    </location>
</feature>
<evidence type="ECO:0000313" key="6">
    <source>
        <dbReference type="Proteomes" id="UP000007014"/>
    </source>
</evidence>
<feature type="compositionally biased region" description="Low complexity" evidence="3">
    <location>
        <begin position="51"/>
        <end position="65"/>
    </location>
</feature>
<evidence type="ECO:0000256" key="1">
    <source>
        <dbReference type="ARBA" id="ARBA00008861"/>
    </source>
</evidence>
<evidence type="ECO:0000313" key="5">
    <source>
        <dbReference type="EMBL" id="BAM79090.1"/>
    </source>
</evidence>
<dbReference type="Gene3D" id="3.10.490.10">
    <property type="entry name" value="Gamma-glutamyl cyclotransferase-like"/>
    <property type="match status" value="1"/>
</dbReference>
<reference evidence="5 6" key="2">
    <citation type="journal article" date="2007" name="BMC Biol.">
        <title>A 100%-complete sequence reveals unusually simple genomic features in the hot-spring red alga Cyanidioschyzon merolae.</title>
        <authorList>
            <person name="Nozaki H."/>
            <person name="Takano H."/>
            <person name="Misumi O."/>
            <person name="Terasawa K."/>
            <person name="Matsuzaki M."/>
            <person name="Maruyama S."/>
            <person name="Nishida K."/>
            <person name="Yagisawa F."/>
            <person name="Yoshida Y."/>
            <person name="Fujiwara T."/>
            <person name="Takio S."/>
            <person name="Tamura K."/>
            <person name="Chung S.J."/>
            <person name="Nakamura S."/>
            <person name="Kuroiwa H."/>
            <person name="Tanaka K."/>
            <person name="Sato N."/>
            <person name="Kuroiwa T."/>
        </authorList>
    </citation>
    <scope>NUCLEOTIDE SEQUENCE [LARGE SCALE GENOMIC DNA]</scope>
    <source>
        <strain evidence="5 6">10D</strain>
    </source>
</reference>
<evidence type="ECO:0000256" key="3">
    <source>
        <dbReference type="SAM" id="MobiDB-lite"/>
    </source>
</evidence>
<comment type="similarity">
    <text evidence="1">Belongs to the gamma-glutamylcyclotransferase family.</text>
</comment>
<dbReference type="InterPro" id="IPR039126">
    <property type="entry name" value="GGACT"/>
</dbReference>
<dbReference type="InterPro" id="IPR013024">
    <property type="entry name" value="GGCT-like"/>
</dbReference>
<feature type="region of interest" description="Disordered" evidence="3">
    <location>
        <begin position="198"/>
        <end position="256"/>
    </location>
</feature>
<dbReference type="CDD" id="cd06661">
    <property type="entry name" value="GGCT_like"/>
    <property type="match status" value="1"/>
</dbReference>
<dbReference type="eggNOG" id="KOG4450">
    <property type="taxonomic scope" value="Eukaryota"/>
</dbReference>
<proteinExistence type="inferred from homology"/>
<dbReference type="InterPro" id="IPR036568">
    <property type="entry name" value="GGCT-like_sf"/>
</dbReference>
<keyword evidence="6" id="KW-1185">Reference proteome</keyword>
<evidence type="ECO:0000256" key="2">
    <source>
        <dbReference type="PIRSR" id="PIRSR639126-1"/>
    </source>
</evidence>
<feature type="region of interest" description="Disordered" evidence="3">
    <location>
        <begin position="33"/>
        <end position="76"/>
    </location>
</feature>
<organism evidence="5 6">
    <name type="scientific">Cyanidioschyzon merolae (strain NIES-3377 / 10D)</name>
    <name type="common">Unicellular red alga</name>
    <dbReference type="NCBI Taxonomy" id="280699"/>
    <lineage>
        <taxon>Eukaryota</taxon>
        <taxon>Rhodophyta</taxon>
        <taxon>Bangiophyceae</taxon>
        <taxon>Cyanidiales</taxon>
        <taxon>Cyanidiaceae</taxon>
        <taxon>Cyanidioschyzon</taxon>
    </lineage>
</organism>
<dbReference type="SUPFAM" id="SSF110857">
    <property type="entry name" value="Gamma-glutamyl cyclotransferase-like"/>
    <property type="match status" value="1"/>
</dbReference>
<dbReference type="PANTHER" id="PTHR12510:SF4">
    <property type="entry name" value="GAMMA-GLUTAMYLAMINECYCLOTRANSFERASE"/>
    <property type="match status" value="1"/>
</dbReference>
<reference evidence="5 6" key="1">
    <citation type="journal article" date="2004" name="Nature">
        <title>Genome sequence of the ultrasmall unicellular red alga Cyanidioschyzon merolae 10D.</title>
        <authorList>
            <person name="Matsuzaki M."/>
            <person name="Misumi O."/>
            <person name="Shin-i T."/>
            <person name="Maruyama S."/>
            <person name="Takahara M."/>
            <person name="Miyagishima S."/>
            <person name="Mori T."/>
            <person name="Nishida K."/>
            <person name="Yagisawa F."/>
            <person name="Nishida K."/>
            <person name="Yoshida Y."/>
            <person name="Nishimura Y."/>
            <person name="Nakao S."/>
            <person name="Kobayashi T."/>
            <person name="Momoyama Y."/>
            <person name="Higashiyama T."/>
            <person name="Minoda A."/>
            <person name="Sano M."/>
            <person name="Nomoto H."/>
            <person name="Oishi K."/>
            <person name="Hayashi H."/>
            <person name="Ohta F."/>
            <person name="Nishizaka S."/>
            <person name="Haga S."/>
            <person name="Miura S."/>
            <person name="Morishita T."/>
            <person name="Kabeya Y."/>
            <person name="Terasawa K."/>
            <person name="Suzuki Y."/>
            <person name="Ishii Y."/>
            <person name="Asakawa S."/>
            <person name="Takano H."/>
            <person name="Ohta N."/>
            <person name="Kuroiwa H."/>
            <person name="Tanaka K."/>
            <person name="Shimizu N."/>
            <person name="Sugano S."/>
            <person name="Sato N."/>
            <person name="Nozaki H."/>
            <person name="Ogasawara N."/>
            <person name="Kohara Y."/>
            <person name="Kuroiwa T."/>
        </authorList>
    </citation>
    <scope>NUCLEOTIDE SEQUENCE [LARGE SCALE GENOMIC DNA]</scope>
    <source>
        <strain evidence="5 6">10D</strain>
    </source>
</reference>
<dbReference type="EMBL" id="AP006485">
    <property type="protein sequence ID" value="BAM79090.1"/>
    <property type="molecule type" value="Genomic_DNA"/>
</dbReference>
<dbReference type="OrthoDB" id="113620at2759"/>
<feature type="region of interest" description="Disordered" evidence="3">
    <location>
        <begin position="88"/>
        <end position="115"/>
    </location>
</feature>
<evidence type="ECO:0000259" key="4">
    <source>
        <dbReference type="Pfam" id="PF06094"/>
    </source>
</evidence>
<dbReference type="KEGG" id="cme:CYME_CMC172C"/>
<dbReference type="Proteomes" id="UP000007014">
    <property type="component" value="Chromosome 3"/>
</dbReference>
<feature type="compositionally biased region" description="Basic and acidic residues" evidence="3">
    <location>
        <begin position="10"/>
        <end position="20"/>
    </location>
</feature>